<evidence type="ECO:0000313" key="2">
    <source>
        <dbReference type="EMBL" id="MEF3118894.1"/>
    </source>
</evidence>
<comment type="caution">
    <text evidence="2">The sequence shown here is derived from an EMBL/GenBank/DDBJ whole genome shotgun (WGS) entry which is preliminary data.</text>
</comment>
<dbReference type="RefSeq" id="WP_331789806.1">
    <property type="nucleotide sequence ID" value="NZ_JAVFKM010000034.1"/>
</dbReference>
<dbReference type="Proteomes" id="UP001348265">
    <property type="component" value="Unassembled WGS sequence"/>
</dbReference>
<accession>A0ABU7X649</accession>
<gene>
    <name evidence="2" type="ORF">RB636_37675</name>
</gene>
<sequence>MKSSKRNIRLTICGAVGAAVIGGMGAPAAYAGSNEESNLLSMETCYKSPGNSTFKFHVFYNSGHTGAFRNIGYSVYDFGHVYIGVGDGPSGNPLRFCPGGTGAGKSVKNNAASASNTHSKYSATMYFNSGYKGASDRLGSGSFMSRLKNTYNNNASFRWS</sequence>
<feature type="signal peptide" evidence="1">
    <location>
        <begin position="1"/>
        <end position="31"/>
    </location>
</feature>
<reference evidence="2 3" key="1">
    <citation type="submission" date="2023-08" db="EMBL/GenBank/DDBJ databases">
        <authorList>
            <person name="Sharma P."/>
            <person name="Verma V."/>
            <person name="Mohan M.K."/>
            <person name="Dubey A.K."/>
        </authorList>
    </citation>
    <scope>NUCLEOTIDE SEQUENCE [LARGE SCALE GENOMIC DNA]</scope>
    <source>
        <strain evidence="2 3">ADP4</strain>
    </source>
</reference>
<protein>
    <submittedName>
        <fullName evidence="2">Uncharacterized protein</fullName>
    </submittedName>
</protein>
<dbReference type="EMBL" id="JAVFKM010000034">
    <property type="protein sequence ID" value="MEF3118894.1"/>
    <property type="molecule type" value="Genomic_DNA"/>
</dbReference>
<name>A0ABU7X649_9ACTN</name>
<keyword evidence="3" id="KW-1185">Reference proteome</keyword>
<proteinExistence type="predicted"/>
<feature type="chain" id="PRO_5046827331" evidence="1">
    <location>
        <begin position="32"/>
        <end position="160"/>
    </location>
</feature>
<keyword evidence="1" id="KW-0732">Signal</keyword>
<organism evidence="2 3">
    <name type="scientific">Streptomyces chrestomyceticus</name>
    <dbReference type="NCBI Taxonomy" id="68185"/>
    <lineage>
        <taxon>Bacteria</taxon>
        <taxon>Bacillati</taxon>
        <taxon>Actinomycetota</taxon>
        <taxon>Actinomycetes</taxon>
        <taxon>Kitasatosporales</taxon>
        <taxon>Streptomycetaceae</taxon>
        <taxon>Streptomyces</taxon>
    </lineage>
</organism>
<evidence type="ECO:0000313" key="3">
    <source>
        <dbReference type="Proteomes" id="UP001348265"/>
    </source>
</evidence>
<evidence type="ECO:0000256" key="1">
    <source>
        <dbReference type="SAM" id="SignalP"/>
    </source>
</evidence>